<feature type="domain" description="Thioredoxin" evidence="1">
    <location>
        <begin position="26"/>
        <end position="184"/>
    </location>
</feature>
<dbReference type="Pfam" id="PF00578">
    <property type="entry name" value="AhpC-TSA"/>
    <property type="match status" value="1"/>
</dbReference>
<dbReference type="SUPFAM" id="SSF52833">
    <property type="entry name" value="Thioredoxin-like"/>
    <property type="match status" value="1"/>
</dbReference>
<evidence type="ECO:0000259" key="1">
    <source>
        <dbReference type="PROSITE" id="PS51352"/>
    </source>
</evidence>
<dbReference type="InterPro" id="IPR036249">
    <property type="entry name" value="Thioredoxin-like_sf"/>
</dbReference>
<reference evidence="2" key="1">
    <citation type="journal article" date="2023" name="Comput. Struct. Biotechnol. J.">
        <title>Discovery of a novel marine Bacteroidetes with a rich repertoire of carbohydrate-active enzymes.</title>
        <authorList>
            <person name="Chen B."/>
            <person name="Liu G."/>
            <person name="Chen Q."/>
            <person name="Wang H."/>
            <person name="Liu L."/>
            <person name="Tang K."/>
        </authorList>
    </citation>
    <scope>NUCLEOTIDE SEQUENCE</scope>
    <source>
        <strain evidence="2">TK19036</strain>
    </source>
</reference>
<dbReference type="PANTHER" id="PTHR43640:SF1">
    <property type="entry name" value="THIOREDOXIN-DEPENDENT PEROXIREDOXIN"/>
    <property type="match status" value="1"/>
</dbReference>
<organism evidence="2">
    <name type="scientific">Roseihalotalea indica</name>
    <dbReference type="NCBI Taxonomy" id="2867963"/>
    <lineage>
        <taxon>Bacteria</taxon>
        <taxon>Pseudomonadati</taxon>
        <taxon>Bacteroidota</taxon>
        <taxon>Cytophagia</taxon>
        <taxon>Cytophagales</taxon>
        <taxon>Catalimonadaceae</taxon>
        <taxon>Roseihalotalea</taxon>
    </lineage>
</organism>
<dbReference type="EMBL" id="CP120682">
    <property type="protein sequence ID" value="WKN36232.1"/>
    <property type="molecule type" value="Genomic_DNA"/>
</dbReference>
<dbReference type="InterPro" id="IPR047262">
    <property type="entry name" value="PRX-like1"/>
</dbReference>
<gene>
    <name evidence="2" type="ORF">K4G66_28100</name>
</gene>
<accession>A0AA49GK18</accession>
<proteinExistence type="predicted"/>
<reference evidence="2" key="2">
    <citation type="journal article" date="2024" name="Antonie Van Leeuwenhoek">
        <title>Roseihalotalea indica gen. nov., sp. nov., a halophilic Bacteroidetes from mesopelagic Southwest Indian Ocean with higher carbohydrate metabolic potential.</title>
        <authorList>
            <person name="Chen B."/>
            <person name="Zhang M."/>
            <person name="Lin D."/>
            <person name="Ye J."/>
            <person name="Tang K."/>
        </authorList>
    </citation>
    <scope>NUCLEOTIDE SEQUENCE</scope>
    <source>
        <strain evidence="2">TK19036</strain>
    </source>
</reference>
<dbReference type="GO" id="GO:0016209">
    <property type="term" value="F:antioxidant activity"/>
    <property type="evidence" value="ECO:0007669"/>
    <property type="project" value="InterPro"/>
</dbReference>
<dbReference type="InterPro" id="IPR013766">
    <property type="entry name" value="Thioredoxin_domain"/>
</dbReference>
<dbReference type="CDD" id="cd02969">
    <property type="entry name" value="PRX_like1"/>
    <property type="match status" value="1"/>
</dbReference>
<evidence type="ECO:0000313" key="2">
    <source>
        <dbReference type="EMBL" id="WKN36232.1"/>
    </source>
</evidence>
<dbReference type="AlphaFoldDB" id="A0AA49GK18"/>
<sequence>MKTLSTIAIITLLLGLGSFTLPPAGYEVGDYARNFDLKNVDGQTISLSDYEDAKGFIVVFTCNECPYAKLYQDRINELNKAYQDKGFPVIAINPNDPERSPADSYENMQARAEEKDYSFPYLMDETQDITRAYGATNTPHVYVLDKEGEDKFRVAYIGTIDNNYKDADKANKHYVQDAVNALLNNEEVPTTKTKAIGCGIKWSNV</sequence>
<dbReference type="InterPro" id="IPR000866">
    <property type="entry name" value="AhpC/TSA"/>
</dbReference>
<protein>
    <submittedName>
        <fullName evidence="2">Thioredoxin family protein</fullName>
    </submittedName>
</protein>
<dbReference type="GO" id="GO:0016491">
    <property type="term" value="F:oxidoreductase activity"/>
    <property type="evidence" value="ECO:0007669"/>
    <property type="project" value="InterPro"/>
</dbReference>
<dbReference type="PANTHER" id="PTHR43640">
    <property type="entry name" value="OS07G0260300 PROTEIN"/>
    <property type="match status" value="1"/>
</dbReference>
<dbReference type="Gene3D" id="3.40.30.10">
    <property type="entry name" value="Glutaredoxin"/>
    <property type="match status" value="1"/>
</dbReference>
<dbReference type="PROSITE" id="PS51352">
    <property type="entry name" value="THIOREDOXIN_2"/>
    <property type="match status" value="1"/>
</dbReference>
<name>A0AA49GK18_9BACT</name>